<evidence type="ECO:0000313" key="13">
    <source>
        <dbReference type="Proteomes" id="UP000694407"/>
    </source>
</evidence>
<dbReference type="Proteomes" id="UP000694407">
    <property type="component" value="Unplaced"/>
</dbReference>
<evidence type="ECO:0000256" key="8">
    <source>
        <dbReference type="ARBA" id="ARBA00023170"/>
    </source>
</evidence>
<dbReference type="Gene3D" id="3.40.50.2300">
    <property type="match status" value="1"/>
</dbReference>
<dbReference type="GO" id="GO:0004930">
    <property type="term" value="F:G protein-coupled receptor activity"/>
    <property type="evidence" value="ECO:0007669"/>
    <property type="project" value="UniProtKB-KW"/>
</dbReference>
<keyword evidence="2" id="KW-1003">Cell membrane</keyword>
<organism evidence="12 13">
    <name type="scientific">Marmota marmota marmota</name>
    <name type="common">Alpine marmot</name>
    <dbReference type="NCBI Taxonomy" id="9994"/>
    <lineage>
        <taxon>Eukaryota</taxon>
        <taxon>Metazoa</taxon>
        <taxon>Chordata</taxon>
        <taxon>Craniata</taxon>
        <taxon>Vertebrata</taxon>
        <taxon>Euteleostomi</taxon>
        <taxon>Mammalia</taxon>
        <taxon>Eutheria</taxon>
        <taxon>Euarchontoglires</taxon>
        <taxon>Glires</taxon>
        <taxon>Rodentia</taxon>
        <taxon>Sciuromorpha</taxon>
        <taxon>Sciuridae</taxon>
        <taxon>Xerinae</taxon>
        <taxon>Marmotini</taxon>
        <taxon>Marmota</taxon>
    </lineage>
</organism>
<keyword evidence="7" id="KW-0472">Membrane</keyword>
<dbReference type="AlphaFoldDB" id="A0A8C6EXE7"/>
<keyword evidence="4" id="KW-0732">Signal</keyword>
<dbReference type="PRINTS" id="PR01535">
    <property type="entry name" value="VOMERONASL2R"/>
</dbReference>
<name>A0A8C6EXE7_MARMA</name>
<keyword evidence="10" id="KW-0807">Transducer</keyword>
<dbReference type="FunFam" id="2.10.50.30:FF:000004">
    <property type="entry name" value="Taste receptor type 1 member 3-like protein"/>
    <property type="match status" value="1"/>
</dbReference>
<keyword evidence="3" id="KW-0812">Transmembrane</keyword>
<dbReference type="Pfam" id="PF07562">
    <property type="entry name" value="NCD3G"/>
    <property type="match status" value="1"/>
</dbReference>
<evidence type="ECO:0000256" key="4">
    <source>
        <dbReference type="ARBA" id="ARBA00022729"/>
    </source>
</evidence>
<proteinExistence type="predicted"/>
<dbReference type="Ensembl" id="ENSMMMT00000026215.1">
    <property type="protein sequence ID" value="ENSMMMP00000023138.1"/>
    <property type="gene ID" value="ENSMMMG00000020280.1"/>
</dbReference>
<evidence type="ECO:0000256" key="9">
    <source>
        <dbReference type="ARBA" id="ARBA00023180"/>
    </source>
</evidence>
<dbReference type="PANTHER" id="PTHR24061:SF545">
    <property type="entry name" value="VOMERONASAL 2, RECEPTOR 118-RELATED"/>
    <property type="match status" value="1"/>
</dbReference>
<dbReference type="InterPro" id="IPR038550">
    <property type="entry name" value="GPCR_3_9-Cys_sf"/>
</dbReference>
<keyword evidence="5" id="KW-1133">Transmembrane helix</keyword>
<keyword evidence="9" id="KW-0325">Glycoprotein</keyword>
<keyword evidence="6" id="KW-0297">G-protein coupled receptor</keyword>
<reference evidence="12" key="1">
    <citation type="submission" date="2025-08" db="UniProtKB">
        <authorList>
            <consortium name="Ensembl"/>
        </authorList>
    </citation>
    <scope>IDENTIFICATION</scope>
</reference>
<evidence type="ECO:0000256" key="2">
    <source>
        <dbReference type="ARBA" id="ARBA00022475"/>
    </source>
</evidence>
<dbReference type="InterPro" id="IPR000068">
    <property type="entry name" value="GPCR_3_Ca_sens_rcpt-rel"/>
</dbReference>
<dbReference type="PANTHER" id="PTHR24061">
    <property type="entry name" value="CALCIUM-SENSING RECEPTOR-RELATED"/>
    <property type="match status" value="1"/>
</dbReference>
<keyword evidence="13" id="KW-1185">Reference proteome</keyword>
<dbReference type="InterPro" id="IPR011500">
    <property type="entry name" value="GPCR_3_9-Cys_dom"/>
</dbReference>
<dbReference type="GeneTree" id="ENSGT00950000183069"/>
<evidence type="ECO:0000256" key="1">
    <source>
        <dbReference type="ARBA" id="ARBA00004651"/>
    </source>
</evidence>
<evidence type="ECO:0000259" key="11">
    <source>
        <dbReference type="Pfam" id="PF07562"/>
    </source>
</evidence>
<evidence type="ECO:0000256" key="7">
    <source>
        <dbReference type="ARBA" id="ARBA00023136"/>
    </source>
</evidence>
<dbReference type="InterPro" id="IPR028082">
    <property type="entry name" value="Peripla_BP_I"/>
</dbReference>
<evidence type="ECO:0000256" key="3">
    <source>
        <dbReference type="ARBA" id="ARBA00022692"/>
    </source>
</evidence>
<reference evidence="12" key="2">
    <citation type="submission" date="2025-09" db="UniProtKB">
        <authorList>
            <consortium name="Ensembl"/>
        </authorList>
    </citation>
    <scope>IDENTIFICATION</scope>
</reference>
<evidence type="ECO:0000256" key="6">
    <source>
        <dbReference type="ARBA" id="ARBA00023040"/>
    </source>
</evidence>
<dbReference type="Gene3D" id="2.10.50.30">
    <property type="entry name" value="GPCR, family 3, nine cysteines domain"/>
    <property type="match status" value="1"/>
</dbReference>
<evidence type="ECO:0000256" key="10">
    <source>
        <dbReference type="ARBA" id="ARBA00023224"/>
    </source>
</evidence>
<dbReference type="SUPFAM" id="SSF53822">
    <property type="entry name" value="Periplasmic binding protein-like I"/>
    <property type="match status" value="1"/>
</dbReference>
<dbReference type="GO" id="GO:0005886">
    <property type="term" value="C:plasma membrane"/>
    <property type="evidence" value="ECO:0007669"/>
    <property type="project" value="UniProtKB-SubCell"/>
</dbReference>
<protein>
    <recommendedName>
        <fullName evidence="11">GPCR family 3 nine cysteines domain-containing protein</fullName>
    </recommendedName>
</protein>
<feature type="domain" description="GPCR family 3 nine cysteines" evidence="11">
    <location>
        <begin position="58"/>
        <end position="102"/>
    </location>
</feature>
<comment type="subcellular location">
    <subcellularLocation>
        <location evidence="1">Cell membrane</location>
        <topology evidence="1">Multi-pass membrane protein</topology>
    </subcellularLocation>
</comment>
<accession>A0A8C6EXE7</accession>
<dbReference type="InterPro" id="IPR004073">
    <property type="entry name" value="GPCR_3_vmron_rcpt_2"/>
</dbReference>
<sequence>MNQKGQLDREYDILNFWNFPEGLGLKVKVGTFSPYLPQGQQLSLSEDKIEWATGDRQTPNSACSMSCRPGFRKSLQEGKPACCFDCTPCPEDEISNQTGECMPQEKFLGSPISPKPCKELPIDMEEK</sequence>
<evidence type="ECO:0000313" key="12">
    <source>
        <dbReference type="Ensembl" id="ENSMMMP00000023138.1"/>
    </source>
</evidence>
<keyword evidence="8" id="KW-0675">Receptor</keyword>
<evidence type="ECO:0000256" key="5">
    <source>
        <dbReference type="ARBA" id="ARBA00022989"/>
    </source>
</evidence>